<dbReference type="InParanoid" id="A0A251TFC3"/>
<evidence type="ECO:0000259" key="7">
    <source>
        <dbReference type="PROSITE" id="PS51471"/>
    </source>
</evidence>
<name>A0A251TFC3_HELAN</name>
<comment type="similarity">
    <text evidence="1 6">Belongs to the iron/ascorbate-dependent oxidoreductase family.</text>
</comment>
<evidence type="ECO:0000313" key="10">
    <source>
        <dbReference type="Proteomes" id="UP000215914"/>
    </source>
</evidence>
<dbReference type="InterPro" id="IPR044861">
    <property type="entry name" value="IPNS-like_FE2OG_OXY"/>
</dbReference>
<dbReference type="FunFam" id="2.60.120.330:FF:000005">
    <property type="entry name" value="1-aminocyclopropane-1-carboxylate oxidase homolog 1"/>
    <property type="match status" value="1"/>
</dbReference>
<evidence type="ECO:0000313" key="9">
    <source>
        <dbReference type="EMBL" id="OTG09855.1"/>
    </source>
</evidence>
<dbReference type="PROSITE" id="PS51471">
    <property type="entry name" value="FE2OG_OXY"/>
    <property type="match status" value="1"/>
</dbReference>
<reference evidence="8" key="3">
    <citation type="submission" date="2020-06" db="EMBL/GenBank/DDBJ databases">
        <title>Helianthus annuus Genome sequencing and assembly Release 2.</title>
        <authorList>
            <person name="Gouzy J."/>
            <person name="Langlade N."/>
            <person name="Munos S."/>
        </authorList>
    </citation>
    <scope>NUCLEOTIDE SEQUENCE</scope>
    <source>
        <tissue evidence="8">Leaves</tissue>
    </source>
</reference>
<keyword evidence="5 6" id="KW-0408">Iron</keyword>
<evidence type="ECO:0000256" key="2">
    <source>
        <dbReference type="ARBA" id="ARBA00022723"/>
    </source>
</evidence>
<proteinExistence type="inferred from homology"/>
<evidence type="ECO:0000256" key="5">
    <source>
        <dbReference type="ARBA" id="ARBA00023004"/>
    </source>
</evidence>
<feature type="domain" description="Fe2OG dioxygenase" evidence="7">
    <location>
        <begin position="217"/>
        <end position="316"/>
    </location>
</feature>
<evidence type="ECO:0000256" key="6">
    <source>
        <dbReference type="RuleBase" id="RU003682"/>
    </source>
</evidence>
<protein>
    <submittedName>
        <fullName evidence="8 9">Deacetoxyvindoline 4-hydroxylase</fullName>
        <ecNumber evidence="8">1.14.11.20</ecNumber>
    </submittedName>
</protein>
<dbReference type="PANTHER" id="PTHR10209:SF878">
    <property type="entry name" value="DEACETOXYVINDOLINE 4-HYDROXYLASE"/>
    <property type="match status" value="1"/>
</dbReference>
<sequence>MSSTRLTDVDSQEFHRAKAEFDQTKAGVKGVLDSRILKIPNIFIHPPENLLKSPSSGASDLDLQVPVIDLKGFEGGKEVKEVKVGEIREASEQWGIFQLVNHGIPVSVLDEMIEGVRRFHEQPNEVKMKWYSREYEQHVRFYSNGSLYESKAFNWRDTVSCHHADGALDPNAMPQVSRRAIQNYMERIISLKNTLAELLSDALGLDSKHLESMDCMKTATLLCHYYPPCPEPDLTLGATKHSDPSFLTILLQDSIGGLQVFRNGQWVDVKPVKGALIVNIGDLMQLVSNDKFKSVEHRVLAAPIGPRISSACFFYPSTANDCKPYGPIKELISEECGPIYRETTPKEYMSCYRSKGLDGTSCLSYFKL</sequence>
<dbReference type="OMA" id="SRSMACH"/>
<dbReference type="OrthoDB" id="288590at2759"/>
<dbReference type="SUPFAM" id="SSF51197">
    <property type="entry name" value="Clavaminate synthase-like"/>
    <property type="match status" value="1"/>
</dbReference>
<dbReference type="Gene3D" id="2.60.120.330">
    <property type="entry name" value="B-lactam Antibiotic, Isopenicillin N Synthase, Chain"/>
    <property type="match status" value="1"/>
</dbReference>
<evidence type="ECO:0000256" key="4">
    <source>
        <dbReference type="ARBA" id="ARBA00023002"/>
    </source>
</evidence>
<keyword evidence="3" id="KW-0847">Vitamin C</keyword>
<dbReference type="EC" id="1.14.11.20" evidence="8"/>
<dbReference type="GO" id="GO:0031418">
    <property type="term" value="F:L-ascorbic acid binding"/>
    <property type="evidence" value="ECO:0007669"/>
    <property type="project" value="UniProtKB-KW"/>
</dbReference>
<dbReference type="InterPro" id="IPR026992">
    <property type="entry name" value="DIOX_N"/>
</dbReference>
<dbReference type="AlphaFoldDB" id="A0A251TFC3"/>
<dbReference type="InterPro" id="IPR027443">
    <property type="entry name" value="IPNS-like_sf"/>
</dbReference>
<dbReference type="Gramene" id="mRNA:HanXRQr2_Chr10g0422701">
    <property type="protein sequence ID" value="mRNA:HanXRQr2_Chr10g0422701"/>
    <property type="gene ID" value="HanXRQr2_Chr10g0422701"/>
</dbReference>
<dbReference type="Pfam" id="PF03171">
    <property type="entry name" value="2OG-FeII_Oxy"/>
    <property type="match status" value="1"/>
</dbReference>
<evidence type="ECO:0000313" key="8">
    <source>
        <dbReference type="EMBL" id="KAF5784938.1"/>
    </source>
</evidence>
<dbReference type="EMBL" id="MNCJ02000325">
    <property type="protein sequence ID" value="KAF5784938.1"/>
    <property type="molecule type" value="Genomic_DNA"/>
</dbReference>
<dbReference type="PANTHER" id="PTHR10209">
    <property type="entry name" value="OXIDOREDUCTASE, 2OG-FE II OXYGENASE FAMILY PROTEIN"/>
    <property type="match status" value="1"/>
</dbReference>
<dbReference type="GO" id="GO:0050590">
    <property type="term" value="F:desacetoxyvindoline 4-hydroxylase activity"/>
    <property type="evidence" value="ECO:0007669"/>
    <property type="project" value="UniProtKB-EC"/>
</dbReference>
<evidence type="ECO:0000256" key="1">
    <source>
        <dbReference type="ARBA" id="ARBA00008056"/>
    </source>
</evidence>
<keyword evidence="4 6" id="KW-0560">Oxidoreductase</keyword>
<dbReference type="InterPro" id="IPR005123">
    <property type="entry name" value="Oxoglu/Fe-dep_dioxygenase_dom"/>
</dbReference>
<dbReference type="Proteomes" id="UP000215914">
    <property type="component" value="Chromosome 10"/>
</dbReference>
<reference evidence="8 10" key="1">
    <citation type="journal article" date="2017" name="Nature">
        <title>The sunflower genome provides insights into oil metabolism, flowering and Asterid evolution.</title>
        <authorList>
            <person name="Badouin H."/>
            <person name="Gouzy J."/>
            <person name="Grassa C.J."/>
            <person name="Murat F."/>
            <person name="Staton S.E."/>
            <person name="Cottret L."/>
            <person name="Lelandais-Briere C."/>
            <person name="Owens G.L."/>
            <person name="Carrere S."/>
            <person name="Mayjonade B."/>
            <person name="Legrand L."/>
            <person name="Gill N."/>
            <person name="Kane N.C."/>
            <person name="Bowers J.E."/>
            <person name="Hubner S."/>
            <person name="Bellec A."/>
            <person name="Berard A."/>
            <person name="Berges H."/>
            <person name="Blanchet N."/>
            <person name="Boniface M.C."/>
            <person name="Brunel D."/>
            <person name="Catrice O."/>
            <person name="Chaidir N."/>
            <person name="Claudel C."/>
            <person name="Donnadieu C."/>
            <person name="Faraut T."/>
            <person name="Fievet G."/>
            <person name="Helmstetter N."/>
            <person name="King M."/>
            <person name="Knapp S.J."/>
            <person name="Lai Z."/>
            <person name="Le Paslier M.C."/>
            <person name="Lippi Y."/>
            <person name="Lorenzon L."/>
            <person name="Mandel J.R."/>
            <person name="Marage G."/>
            <person name="Marchand G."/>
            <person name="Marquand E."/>
            <person name="Bret-Mestries E."/>
            <person name="Morien E."/>
            <person name="Nambeesan S."/>
            <person name="Nguyen T."/>
            <person name="Pegot-Espagnet P."/>
            <person name="Pouilly N."/>
            <person name="Raftis F."/>
            <person name="Sallet E."/>
            <person name="Schiex T."/>
            <person name="Thomas J."/>
            <person name="Vandecasteele C."/>
            <person name="Vares D."/>
            <person name="Vear F."/>
            <person name="Vautrin S."/>
            <person name="Crespi M."/>
            <person name="Mangin B."/>
            <person name="Burke J.M."/>
            <person name="Salse J."/>
            <person name="Munos S."/>
            <person name="Vincourt P."/>
            <person name="Rieseberg L.H."/>
            <person name="Langlade N.B."/>
        </authorList>
    </citation>
    <scope>NUCLEOTIDE SEQUENCE [LARGE SCALE GENOMIC DNA]</scope>
    <source>
        <strain evidence="10">cv. SF193</strain>
        <tissue evidence="8">Leaves</tissue>
    </source>
</reference>
<reference evidence="9" key="2">
    <citation type="submission" date="2017-02" db="EMBL/GenBank/DDBJ databases">
        <title>Sunflower complete genome.</title>
        <authorList>
            <person name="Langlade N."/>
            <person name="Munos S."/>
        </authorList>
    </citation>
    <scope>NUCLEOTIDE SEQUENCE [LARGE SCALE GENOMIC DNA]</scope>
    <source>
        <tissue evidence="9">Leaves</tissue>
    </source>
</reference>
<dbReference type="STRING" id="4232.A0A251TFC3"/>
<keyword evidence="10" id="KW-1185">Reference proteome</keyword>
<dbReference type="GO" id="GO:0046872">
    <property type="term" value="F:metal ion binding"/>
    <property type="evidence" value="ECO:0007669"/>
    <property type="project" value="UniProtKB-KW"/>
</dbReference>
<keyword evidence="2 6" id="KW-0479">Metal-binding</keyword>
<organism evidence="9 10">
    <name type="scientific">Helianthus annuus</name>
    <name type="common">Common sunflower</name>
    <dbReference type="NCBI Taxonomy" id="4232"/>
    <lineage>
        <taxon>Eukaryota</taxon>
        <taxon>Viridiplantae</taxon>
        <taxon>Streptophyta</taxon>
        <taxon>Embryophyta</taxon>
        <taxon>Tracheophyta</taxon>
        <taxon>Spermatophyta</taxon>
        <taxon>Magnoliopsida</taxon>
        <taxon>eudicotyledons</taxon>
        <taxon>Gunneridae</taxon>
        <taxon>Pentapetalae</taxon>
        <taxon>asterids</taxon>
        <taxon>campanulids</taxon>
        <taxon>Asterales</taxon>
        <taxon>Asteraceae</taxon>
        <taxon>Asteroideae</taxon>
        <taxon>Heliantheae alliance</taxon>
        <taxon>Heliantheae</taxon>
        <taxon>Helianthus</taxon>
    </lineage>
</organism>
<dbReference type="EMBL" id="CM007899">
    <property type="protein sequence ID" value="OTG09855.1"/>
    <property type="molecule type" value="Genomic_DNA"/>
</dbReference>
<evidence type="ECO:0000256" key="3">
    <source>
        <dbReference type="ARBA" id="ARBA00022896"/>
    </source>
</evidence>
<accession>A0A251TFC3</accession>
<dbReference type="Pfam" id="PF14226">
    <property type="entry name" value="DIOX_N"/>
    <property type="match status" value="1"/>
</dbReference>
<gene>
    <name evidence="9" type="primary">DV4H</name>
    <name evidence="9" type="ORF">HannXRQ_Chr10g0281081</name>
    <name evidence="8" type="ORF">HanXRQr2_Chr10g0422701</name>
</gene>